<evidence type="ECO:0000313" key="1">
    <source>
        <dbReference type="EMBL" id="SNR92368.1"/>
    </source>
</evidence>
<dbReference type="RefSeq" id="WP_089333922.1">
    <property type="nucleotide sequence ID" value="NZ_FZNS01000011.1"/>
</dbReference>
<name>A0A239ABD5_9BACT</name>
<gene>
    <name evidence="1" type="ORF">SAMN06269173_11194</name>
</gene>
<keyword evidence="2" id="KW-1185">Reference proteome</keyword>
<dbReference type="Proteomes" id="UP000198310">
    <property type="component" value="Unassembled WGS sequence"/>
</dbReference>
<organism evidence="1 2">
    <name type="scientific">Hymenobacter mucosus</name>
    <dbReference type="NCBI Taxonomy" id="1411120"/>
    <lineage>
        <taxon>Bacteria</taxon>
        <taxon>Pseudomonadati</taxon>
        <taxon>Bacteroidota</taxon>
        <taxon>Cytophagia</taxon>
        <taxon>Cytophagales</taxon>
        <taxon>Hymenobacteraceae</taxon>
        <taxon>Hymenobacter</taxon>
    </lineage>
</organism>
<accession>A0A239ABD5</accession>
<evidence type="ECO:0000313" key="2">
    <source>
        <dbReference type="Proteomes" id="UP000198310"/>
    </source>
</evidence>
<proteinExistence type="predicted"/>
<reference evidence="2" key="1">
    <citation type="submission" date="2017-06" db="EMBL/GenBank/DDBJ databases">
        <authorList>
            <person name="Varghese N."/>
            <person name="Submissions S."/>
        </authorList>
    </citation>
    <scope>NUCLEOTIDE SEQUENCE [LARGE SCALE GENOMIC DNA]</scope>
    <source>
        <strain evidence="2">DSM 28041</strain>
    </source>
</reference>
<dbReference type="AlphaFoldDB" id="A0A239ABD5"/>
<sequence>MAALEPLAITIDTSQADQAIDALTAKADTLIEKLERIKAFSPESARVFIDQPSPAQIGEALQFYYDRMGRVIPPHKAE</sequence>
<protein>
    <submittedName>
        <fullName evidence="1">Uncharacterized protein</fullName>
    </submittedName>
</protein>
<dbReference type="EMBL" id="FZNS01000011">
    <property type="protein sequence ID" value="SNR92368.1"/>
    <property type="molecule type" value="Genomic_DNA"/>
</dbReference>